<evidence type="ECO:0000256" key="1">
    <source>
        <dbReference type="SAM" id="MobiDB-lite"/>
    </source>
</evidence>
<dbReference type="EMBL" id="JANPWB010000008">
    <property type="protein sequence ID" value="KAJ1164508.1"/>
    <property type="molecule type" value="Genomic_DNA"/>
</dbReference>
<name>A0AAV7SKC5_PLEWA</name>
<sequence>MYRPPHYNSPIRQLFRGGTNAIKSTAETVFGRETTYLSTINEVAGRPGARVTGPPHAGVPSHIPGISKATASTTVAGKSMEAGPDSILRQLRLQTVGCCGAGGGAASGGARLQPISCSPGQMHTGAAVSGPTVSGAGSGAYSGACDGDAGGAGRGTGAGAASGGGRYQPFSCSLGWLATGDAAADSSDVSGGAGGGACGGDAGGAACSAGGGAVSSDGGYQAPT</sequence>
<proteinExistence type="predicted"/>
<reference evidence="2" key="1">
    <citation type="journal article" date="2022" name="bioRxiv">
        <title>Sequencing and chromosome-scale assembly of the giantPleurodeles waltlgenome.</title>
        <authorList>
            <person name="Brown T."/>
            <person name="Elewa A."/>
            <person name="Iarovenko S."/>
            <person name="Subramanian E."/>
            <person name="Araus A.J."/>
            <person name="Petzold A."/>
            <person name="Susuki M."/>
            <person name="Suzuki K.-i.T."/>
            <person name="Hayashi T."/>
            <person name="Toyoda A."/>
            <person name="Oliveira C."/>
            <person name="Osipova E."/>
            <person name="Leigh N.D."/>
            <person name="Simon A."/>
            <person name="Yun M.H."/>
        </authorList>
    </citation>
    <scope>NUCLEOTIDE SEQUENCE</scope>
    <source>
        <strain evidence="2">20211129_DDA</strain>
        <tissue evidence="2">Liver</tissue>
    </source>
</reference>
<feature type="region of interest" description="Disordered" evidence="1">
    <location>
        <begin position="47"/>
        <end position="66"/>
    </location>
</feature>
<dbReference type="Proteomes" id="UP001066276">
    <property type="component" value="Chromosome 4_2"/>
</dbReference>
<gene>
    <name evidence="2" type="ORF">NDU88_004945</name>
</gene>
<comment type="caution">
    <text evidence="2">The sequence shown here is derived from an EMBL/GenBank/DDBJ whole genome shotgun (WGS) entry which is preliminary data.</text>
</comment>
<protein>
    <submittedName>
        <fullName evidence="2">Uncharacterized protein</fullName>
    </submittedName>
</protein>
<organism evidence="2 3">
    <name type="scientific">Pleurodeles waltl</name>
    <name type="common">Iberian ribbed newt</name>
    <dbReference type="NCBI Taxonomy" id="8319"/>
    <lineage>
        <taxon>Eukaryota</taxon>
        <taxon>Metazoa</taxon>
        <taxon>Chordata</taxon>
        <taxon>Craniata</taxon>
        <taxon>Vertebrata</taxon>
        <taxon>Euteleostomi</taxon>
        <taxon>Amphibia</taxon>
        <taxon>Batrachia</taxon>
        <taxon>Caudata</taxon>
        <taxon>Salamandroidea</taxon>
        <taxon>Salamandridae</taxon>
        <taxon>Pleurodelinae</taxon>
        <taxon>Pleurodeles</taxon>
    </lineage>
</organism>
<accession>A0AAV7SKC5</accession>
<keyword evidence="3" id="KW-1185">Reference proteome</keyword>
<evidence type="ECO:0000313" key="3">
    <source>
        <dbReference type="Proteomes" id="UP001066276"/>
    </source>
</evidence>
<dbReference type="AlphaFoldDB" id="A0AAV7SKC5"/>
<evidence type="ECO:0000313" key="2">
    <source>
        <dbReference type="EMBL" id="KAJ1164508.1"/>
    </source>
</evidence>